<keyword evidence="1" id="KW-0472">Membrane</keyword>
<evidence type="ECO:0000313" key="2">
    <source>
        <dbReference type="EMBL" id="CAD7245618.1"/>
    </source>
</evidence>
<dbReference type="Pfam" id="PF15860">
    <property type="entry name" value="DUF4728"/>
    <property type="match status" value="1"/>
</dbReference>
<dbReference type="Proteomes" id="UP000677054">
    <property type="component" value="Unassembled WGS sequence"/>
</dbReference>
<keyword evidence="1" id="KW-0812">Transmembrane</keyword>
<dbReference type="EMBL" id="CAJPEV010000903">
    <property type="protein sequence ID" value="CAG0889416.1"/>
    <property type="molecule type" value="Genomic_DNA"/>
</dbReference>
<feature type="transmembrane region" description="Helical" evidence="1">
    <location>
        <begin position="250"/>
        <end position="269"/>
    </location>
</feature>
<feature type="transmembrane region" description="Helical" evidence="1">
    <location>
        <begin position="312"/>
        <end position="337"/>
    </location>
</feature>
<sequence length="376" mass="42591">MKTALSREAYVTGTEFVRSHSYSEAGNMEMADTPTKDLMDEAGEFADRGEENERELRQPQVRKNWRPSCNLWLCRDSAVERDQRSTTFPKSPESIFGIILPAFCPFSVRVYRDVDGHGEQYINSTWRVEKKRRRRLVKGSGLRCCYHQAPVVPFEVSEIVQLKMSLECPTKDLGTSRPVGNIPGMSPCCVGRTSVHGMFHMLERLRQVKIVQVCYSISFIINLAFLTGLLKNLEIQEYREFISEEAFVNASVSSMLWNLAFIITSSLLIHGVRKGEKGLLIPWLSMSLLYLVLEALGAVIGVVILAAFQVNIVILIIVILACIIIYFIELYFFIVVYSHFQELGNQLPTGEYAVTPPPPYSEEGKYGFDFQPMGMA</sequence>
<name>A0A7R8X7S9_9CRUS</name>
<dbReference type="OrthoDB" id="6572371at2759"/>
<gene>
    <name evidence="2" type="ORF">DSTB1V02_LOCUS5488</name>
</gene>
<reference evidence="2" key="1">
    <citation type="submission" date="2020-11" db="EMBL/GenBank/DDBJ databases">
        <authorList>
            <person name="Tran Van P."/>
        </authorList>
    </citation>
    <scope>NUCLEOTIDE SEQUENCE</scope>
</reference>
<proteinExistence type="predicted"/>
<feature type="transmembrane region" description="Helical" evidence="1">
    <location>
        <begin position="281"/>
        <end position="306"/>
    </location>
</feature>
<evidence type="ECO:0000256" key="1">
    <source>
        <dbReference type="SAM" id="Phobius"/>
    </source>
</evidence>
<accession>A0A7R8X7S9</accession>
<dbReference type="EMBL" id="LR900420">
    <property type="protein sequence ID" value="CAD7245618.1"/>
    <property type="molecule type" value="Genomic_DNA"/>
</dbReference>
<dbReference type="InterPro" id="IPR031720">
    <property type="entry name" value="DUF4728"/>
</dbReference>
<evidence type="ECO:0000313" key="3">
    <source>
        <dbReference type="Proteomes" id="UP000677054"/>
    </source>
</evidence>
<keyword evidence="1" id="KW-1133">Transmembrane helix</keyword>
<organism evidence="2">
    <name type="scientific">Darwinula stevensoni</name>
    <dbReference type="NCBI Taxonomy" id="69355"/>
    <lineage>
        <taxon>Eukaryota</taxon>
        <taxon>Metazoa</taxon>
        <taxon>Ecdysozoa</taxon>
        <taxon>Arthropoda</taxon>
        <taxon>Crustacea</taxon>
        <taxon>Oligostraca</taxon>
        <taxon>Ostracoda</taxon>
        <taxon>Podocopa</taxon>
        <taxon>Podocopida</taxon>
        <taxon>Darwinulocopina</taxon>
        <taxon>Darwinuloidea</taxon>
        <taxon>Darwinulidae</taxon>
        <taxon>Darwinula</taxon>
    </lineage>
</organism>
<protein>
    <submittedName>
        <fullName evidence="2">Uncharacterized protein</fullName>
    </submittedName>
</protein>
<feature type="transmembrane region" description="Helical" evidence="1">
    <location>
        <begin position="210"/>
        <end position="230"/>
    </location>
</feature>
<keyword evidence="3" id="KW-1185">Reference proteome</keyword>
<dbReference type="AlphaFoldDB" id="A0A7R8X7S9"/>